<dbReference type="InterPro" id="IPR036188">
    <property type="entry name" value="FAD/NAD-bd_sf"/>
</dbReference>
<evidence type="ECO:0008006" key="5">
    <source>
        <dbReference type="Google" id="ProtNLM"/>
    </source>
</evidence>
<keyword evidence="2" id="KW-0732">Signal</keyword>
<feature type="compositionally biased region" description="Low complexity" evidence="1">
    <location>
        <begin position="172"/>
        <end position="196"/>
    </location>
</feature>
<accession>X6NEC5</accession>
<evidence type="ECO:0000313" key="3">
    <source>
        <dbReference type="EMBL" id="ETO24243.1"/>
    </source>
</evidence>
<dbReference type="SUPFAM" id="SSF51905">
    <property type="entry name" value="FAD/NAD(P)-binding domain"/>
    <property type="match status" value="1"/>
</dbReference>
<dbReference type="OrthoDB" id="20799at2759"/>
<evidence type="ECO:0000256" key="2">
    <source>
        <dbReference type="SAM" id="SignalP"/>
    </source>
</evidence>
<feature type="chain" id="PRO_5012294259" description="FAD-binding domain-containing protein" evidence="2">
    <location>
        <begin position="16"/>
        <end position="777"/>
    </location>
</feature>
<dbReference type="Proteomes" id="UP000023152">
    <property type="component" value="Unassembled WGS sequence"/>
</dbReference>
<name>X6NEC5_RETFI</name>
<dbReference type="AlphaFoldDB" id="X6NEC5"/>
<reference evidence="3 4" key="1">
    <citation type="journal article" date="2013" name="Curr. Biol.">
        <title>The Genome of the Foraminiferan Reticulomyxa filosa.</title>
        <authorList>
            <person name="Glockner G."/>
            <person name="Hulsmann N."/>
            <person name="Schleicher M."/>
            <person name="Noegel A.A."/>
            <person name="Eichinger L."/>
            <person name="Gallinger C."/>
            <person name="Pawlowski J."/>
            <person name="Sierra R."/>
            <person name="Euteneuer U."/>
            <person name="Pillet L."/>
            <person name="Moustafa A."/>
            <person name="Platzer M."/>
            <person name="Groth M."/>
            <person name="Szafranski K."/>
            <person name="Schliwa M."/>
        </authorList>
    </citation>
    <scope>NUCLEOTIDE SEQUENCE [LARGE SCALE GENOMIC DNA]</scope>
</reference>
<gene>
    <name evidence="3" type="ORF">RFI_12917</name>
</gene>
<dbReference type="PRINTS" id="PR00420">
    <property type="entry name" value="RNGMNOXGNASE"/>
</dbReference>
<dbReference type="OMA" id="NYMATAM"/>
<evidence type="ECO:0000313" key="4">
    <source>
        <dbReference type="Proteomes" id="UP000023152"/>
    </source>
</evidence>
<proteinExistence type="predicted"/>
<organism evidence="3 4">
    <name type="scientific">Reticulomyxa filosa</name>
    <dbReference type="NCBI Taxonomy" id="46433"/>
    <lineage>
        <taxon>Eukaryota</taxon>
        <taxon>Sar</taxon>
        <taxon>Rhizaria</taxon>
        <taxon>Retaria</taxon>
        <taxon>Foraminifera</taxon>
        <taxon>Monothalamids</taxon>
        <taxon>Reticulomyxidae</taxon>
        <taxon>Reticulomyxa</taxon>
    </lineage>
</organism>
<dbReference type="PANTHER" id="PTHR36911:SF1">
    <property type="entry name" value="LIM ZINC-BINDING DOMAIN-CONTAINING PROTEIN"/>
    <property type="match status" value="1"/>
</dbReference>
<comment type="caution">
    <text evidence="3">The sequence shown here is derived from an EMBL/GenBank/DDBJ whole genome shotgun (WGS) entry which is preliminary data.</text>
</comment>
<dbReference type="PANTHER" id="PTHR36911">
    <property type="entry name" value="LIM ZINC-BINDING DOMAIN-CONTAINING PROTEIN-RELATED"/>
    <property type="match status" value="1"/>
</dbReference>
<sequence length="777" mass="89461">MNGLFLLALYGASFGLLLFNWLTSCNKQCAPRVLFEHKYQYVIRDLLYNGLRADVFDPRTDWTHVESMHHLREACRNTWEWSLISEGLTEPSLVSAHILTQHTFEVESNWLGKQCYRCLVNEWRDDKEISELLHEMNKLGEYIQTVCRFESIVREQEKETWEEYLINNNNNNYNNDDYNDNSNNDNNNNNNNNNNNKSKLNDPILIVGASSAGLIQALAMIKSGMFGVPKMGRSSIRILDKRWTYDRDQWFDLIEEPFFHSMTTLRQSLGFHTQYSANVHVDSRSHPRVVDVVLLPAQVLERFLAKTAWIVGVDISYGHEFIGYCSDMSNVAVILDHNQINFESLSSSSSSSSSSLLTTIPQAWDCNHLQRSIGKKSGRDNKVPWFVTHARNASAHYLFAFSILIGADGTHSAVRTVYRMGWKSHRIVNLTDHIIGSIEEQVQTQGQHKQPTFAEIPNLSQISLLINLKPTGSHAIESNADTGRNCPALRIGSDGQPIDPWAVSFHVPGIDSVFKRFYWNDCQMQILLRNDMGAFVFNHSDVQGHSDNAVWNVVSMLVLKTTQFYLLHPPSSVEELKKKYLLSMKRTDSNDDSNSNSNSNSLNADVLILKNEILTPEFTFKKLSASPFVYVQLVGDAAMRAHYRLGVGINTILDGWDRYVLWYARWARWHGYHNPLVLEQFFQQYVSWYDSRLADLVQYQISTIFVESYCQMIVFFDYDVMQQRRRINDAQIFWFRDHIHRDYLPSTLSVQSKFLLDCIRASNGTIAHSYKSSPLTK</sequence>
<feature type="region of interest" description="Disordered" evidence="1">
    <location>
        <begin position="172"/>
        <end position="197"/>
    </location>
</feature>
<evidence type="ECO:0000256" key="1">
    <source>
        <dbReference type="SAM" id="MobiDB-lite"/>
    </source>
</evidence>
<feature type="signal peptide" evidence="2">
    <location>
        <begin position="1"/>
        <end position="15"/>
    </location>
</feature>
<dbReference type="EMBL" id="ASPP01009353">
    <property type="protein sequence ID" value="ETO24243.1"/>
    <property type="molecule type" value="Genomic_DNA"/>
</dbReference>
<keyword evidence="4" id="KW-1185">Reference proteome</keyword>
<protein>
    <recommendedName>
        <fullName evidence="5">FAD-binding domain-containing protein</fullName>
    </recommendedName>
</protein>